<dbReference type="InterPro" id="IPR036890">
    <property type="entry name" value="HATPase_C_sf"/>
</dbReference>
<comment type="subcellular location">
    <subcellularLocation>
        <location evidence="2">Membrane</location>
    </subcellularLocation>
</comment>
<evidence type="ECO:0000256" key="5">
    <source>
        <dbReference type="ARBA" id="ARBA00022679"/>
    </source>
</evidence>
<name>A0A2H0LTM4_9BACT</name>
<evidence type="ECO:0000256" key="6">
    <source>
        <dbReference type="ARBA" id="ARBA00022741"/>
    </source>
</evidence>
<dbReference type="PANTHER" id="PTHR43065:SF10">
    <property type="entry name" value="PEROXIDE STRESS-ACTIVATED HISTIDINE KINASE MAK3"/>
    <property type="match status" value="1"/>
</dbReference>
<dbReference type="SUPFAM" id="SSF158472">
    <property type="entry name" value="HAMP domain-like"/>
    <property type="match status" value="1"/>
</dbReference>
<dbReference type="Pfam" id="PF02518">
    <property type="entry name" value="HATPase_c"/>
    <property type="match status" value="1"/>
</dbReference>
<dbReference type="PRINTS" id="PR00344">
    <property type="entry name" value="BCTRLSENSOR"/>
</dbReference>
<keyword evidence="10" id="KW-0472">Membrane</keyword>
<evidence type="ECO:0000256" key="10">
    <source>
        <dbReference type="SAM" id="Phobius"/>
    </source>
</evidence>
<evidence type="ECO:0000259" key="11">
    <source>
        <dbReference type="PROSITE" id="PS50109"/>
    </source>
</evidence>
<keyword evidence="5" id="KW-0808">Transferase</keyword>
<comment type="caution">
    <text evidence="13">The sequence shown here is derived from an EMBL/GenBank/DDBJ whole genome shotgun (WGS) entry which is preliminary data.</text>
</comment>
<evidence type="ECO:0000313" key="14">
    <source>
        <dbReference type="Proteomes" id="UP000230859"/>
    </source>
</evidence>
<dbReference type="EMBL" id="PCVY01000022">
    <property type="protein sequence ID" value="PIQ87024.1"/>
    <property type="molecule type" value="Genomic_DNA"/>
</dbReference>
<dbReference type="Pfam" id="PF00672">
    <property type="entry name" value="HAMP"/>
    <property type="match status" value="1"/>
</dbReference>
<evidence type="ECO:0000256" key="2">
    <source>
        <dbReference type="ARBA" id="ARBA00004370"/>
    </source>
</evidence>
<dbReference type="PANTHER" id="PTHR43065">
    <property type="entry name" value="SENSOR HISTIDINE KINASE"/>
    <property type="match status" value="1"/>
</dbReference>
<sequence>MAMLKKKFFLFFKTRRQLKLWKWFSQQSLTVKLVGAVSIIVCLTVGFGTFLLMNISQQRIAETSITTALYHAQLIKSKLIEILLDETAQPEDIDRFLKTGYDKQNFDVQEINAFNEDGLITFSSSPEQLGRQATVLSGQTNRVTQDNAFTEFVGQGIKERLHIIQPIKINATCPWCRDETGNRINGIELFIPLSSIYQRFVSNNILFICLGVILIFFIALLIQWLVHRIVKRPLNKLMQVMERAEQGELDVRTSIREDPQLRRLAKSFNTMIHGIQMAQNRISRQHRHELAQSNRLASIGQFVSNISHEIKNPLAAISSAFHALRNELKSTGNEAVYEEVKTQIEKIERTVNNLLRYARQSPPHWESCRLLEVIHSALHLAGHRLKRQGIRVQVMSSASVPIVEADQGMLEQVFLNLFLNSADAMLHGGLLTISIDQREYFDQPNRAKQIVRVEVEDTGEGIREDDLAKIFEAFYSTKRKGTGLGLSVVKGIIEAHHGTIEVKSLPDKGTKIILSFQKFMKAENLVTV</sequence>
<gene>
    <name evidence="13" type="ORF">COV74_02445</name>
</gene>
<evidence type="ECO:0000313" key="13">
    <source>
        <dbReference type="EMBL" id="PIQ87024.1"/>
    </source>
</evidence>
<evidence type="ECO:0000256" key="4">
    <source>
        <dbReference type="ARBA" id="ARBA00022553"/>
    </source>
</evidence>
<comment type="catalytic activity">
    <reaction evidence="1">
        <text>ATP + protein L-histidine = ADP + protein N-phospho-L-histidine.</text>
        <dbReference type="EC" id="2.7.13.3"/>
    </reaction>
</comment>
<feature type="transmembrane region" description="Helical" evidence="10">
    <location>
        <begin position="205"/>
        <end position="226"/>
    </location>
</feature>
<dbReference type="GO" id="GO:0005524">
    <property type="term" value="F:ATP binding"/>
    <property type="evidence" value="ECO:0007669"/>
    <property type="project" value="UniProtKB-KW"/>
</dbReference>
<keyword evidence="9" id="KW-0902">Two-component regulatory system</keyword>
<dbReference type="InterPro" id="IPR036097">
    <property type="entry name" value="HisK_dim/P_sf"/>
</dbReference>
<dbReference type="InterPro" id="IPR003660">
    <property type="entry name" value="HAMP_dom"/>
</dbReference>
<dbReference type="SMART" id="SM00304">
    <property type="entry name" value="HAMP"/>
    <property type="match status" value="1"/>
</dbReference>
<protein>
    <recommendedName>
        <fullName evidence="3">histidine kinase</fullName>
        <ecNumber evidence="3">2.7.13.3</ecNumber>
    </recommendedName>
</protein>
<reference evidence="13 14" key="1">
    <citation type="submission" date="2017-09" db="EMBL/GenBank/DDBJ databases">
        <title>Depth-based differentiation of microbial function through sediment-hosted aquifers and enrichment of novel symbionts in the deep terrestrial subsurface.</title>
        <authorList>
            <person name="Probst A.J."/>
            <person name="Ladd B."/>
            <person name="Jarett J.K."/>
            <person name="Geller-Mcgrath D.E."/>
            <person name="Sieber C.M."/>
            <person name="Emerson J.B."/>
            <person name="Anantharaman K."/>
            <person name="Thomas B.C."/>
            <person name="Malmstrom R."/>
            <person name="Stieglmeier M."/>
            <person name="Klingl A."/>
            <person name="Woyke T."/>
            <person name="Ryan C.M."/>
            <person name="Banfield J.F."/>
        </authorList>
    </citation>
    <scope>NUCLEOTIDE SEQUENCE [LARGE SCALE GENOMIC DNA]</scope>
    <source>
        <strain evidence="13">CG11_big_fil_rev_8_21_14_0_20_45_26</strain>
    </source>
</reference>
<dbReference type="SUPFAM" id="SSF47384">
    <property type="entry name" value="Homodimeric domain of signal transducing histidine kinase"/>
    <property type="match status" value="1"/>
</dbReference>
<dbReference type="Pfam" id="PF00512">
    <property type="entry name" value="HisKA"/>
    <property type="match status" value="1"/>
</dbReference>
<keyword evidence="7" id="KW-0418">Kinase</keyword>
<keyword evidence="10" id="KW-1133">Transmembrane helix</keyword>
<feature type="domain" description="HAMP" evidence="12">
    <location>
        <begin position="228"/>
        <end position="280"/>
    </location>
</feature>
<dbReference type="AlphaFoldDB" id="A0A2H0LTM4"/>
<dbReference type="EC" id="2.7.13.3" evidence="3"/>
<keyword evidence="8" id="KW-0067">ATP-binding</keyword>
<dbReference type="InterPro" id="IPR004358">
    <property type="entry name" value="Sig_transdc_His_kin-like_C"/>
</dbReference>
<dbReference type="Gene3D" id="6.10.340.10">
    <property type="match status" value="1"/>
</dbReference>
<evidence type="ECO:0000256" key="1">
    <source>
        <dbReference type="ARBA" id="ARBA00000085"/>
    </source>
</evidence>
<dbReference type="Gene3D" id="3.30.565.10">
    <property type="entry name" value="Histidine kinase-like ATPase, C-terminal domain"/>
    <property type="match status" value="1"/>
</dbReference>
<dbReference type="GO" id="GO:0000155">
    <property type="term" value="F:phosphorelay sensor kinase activity"/>
    <property type="evidence" value="ECO:0007669"/>
    <property type="project" value="InterPro"/>
</dbReference>
<dbReference type="Gene3D" id="1.10.287.130">
    <property type="match status" value="1"/>
</dbReference>
<dbReference type="SUPFAM" id="SSF55874">
    <property type="entry name" value="ATPase domain of HSP90 chaperone/DNA topoisomerase II/histidine kinase"/>
    <property type="match status" value="1"/>
</dbReference>
<dbReference type="SMART" id="SM00387">
    <property type="entry name" value="HATPase_c"/>
    <property type="match status" value="1"/>
</dbReference>
<evidence type="ECO:0000256" key="8">
    <source>
        <dbReference type="ARBA" id="ARBA00022840"/>
    </source>
</evidence>
<dbReference type="InterPro" id="IPR003594">
    <property type="entry name" value="HATPase_dom"/>
</dbReference>
<dbReference type="PROSITE" id="PS50885">
    <property type="entry name" value="HAMP"/>
    <property type="match status" value="1"/>
</dbReference>
<dbReference type="SMART" id="SM00388">
    <property type="entry name" value="HisKA"/>
    <property type="match status" value="1"/>
</dbReference>
<dbReference type="CDD" id="cd06225">
    <property type="entry name" value="HAMP"/>
    <property type="match status" value="1"/>
</dbReference>
<dbReference type="InterPro" id="IPR003661">
    <property type="entry name" value="HisK_dim/P_dom"/>
</dbReference>
<evidence type="ECO:0000256" key="7">
    <source>
        <dbReference type="ARBA" id="ARBA00022777"/>
    </source>
</evidence>
<keyword evidence="4" id="KW-0597">Phosphoprotein</keyword>
<proteinExistence type="predicted"/>
<feature type="domain" description="Histidine kinase" evidence="11">
    <location>
        <begin position="305"/>
        <end position="520"/>
    </location>
</feature>
<evidence type="ECO:0000256" key="3">
    <source>
        <dbReference type="ARBA" id="ARBA00012438"/>
    </source>
</evidence>
<dbReference type="GO" id="GO:0016020">
    <property type="term" value="C:membrane"/>
    <property type="evidence" value="ECO:0007669"/>
    <property type="project" value="UniProtKB-SubCell"/>
</dbReference>
<dbReference type="Proteomes" id="UP000230859">
    <property type="component" value="Unassembled WGS sequence"/>
</dbReference>
<dbReference type="CDD" id="cd00082">
    <property type="entry name" value="HisKA"/>
    <property type="match status" value="1"/>
</dbReference>
<accession>A0A2H0LTM4</accession>
<evidence type="ECO:0000259" key="12">
    <source>
        <dbReference type="PROSITE" id="PS50885"/>
    </source>
</evidence>
<keyword evidence="10" id="KW-0812">Transmembrane</keyword>
<keyword evidence="6" id="KW-0547">Nucleotide-binding</keyword>
<dbReference type="InterPro" id="IPR005467">
    <property type="entry name" value="His_kinase_dom"/>
</dbReference>
<dbReference type="PROSITE" id="PS50109">
    <property type="entry name" value="HIS_KIN"/>
    <property type="match status" value="1"/>
</dbReference>
<organism evidence="13 14">
    <name type="scientific">Candidatus Abzuiibacterium crystallinum</name>
    <dbReference type="NCBI Taxonomy" id="1974748"/>
    <lineage>
        <taxon>Bacteria</taxon>
        <taxon>Pseudomonadati</taxon>
        <taxon>Candidatus Omnitrophota</taxon>
        <taxon>Candidatus Abzuiibacterium</taxon>
    </lineage>
</organism>
<evidence type="ECO:0000256" key="9">
    <source>
        <dbReference type="ARBA" id="ARBA00023012"/>
    </source>
</evidence>